<comment type="caution">
    <text evidence="2">The sequence shown here is derived from an EMBL/GenBank/DDBJ whole genome shotgun (WGS) entry which is preliminary data.</text>
</comment>
<proteinExistence type="inferred from homology"/>
<dbReference type="EMBL" id="LLXU01000069">
    <property type="protein sequence ID" value="KRG44180.1"/>
    <property type="molecule type" value="Genomic_DNA"/>
</dbReference>
<dbReference type="InterPro" id="IPR011322">
    <property type="entry name" value="N-reg_PII-like_a/b"/>
</dbReference>
<dbReference type="GO" id="GO:0010038">
    <property type="term" value="P:response to metal ion"/>
    <property type="evidence" value="ECO:0007669"/>
    <property type="project" value="InterPro"/>
</dbReference>
<dbReference type="InterPro" id="IPR004323">
    <property type="entry name" value="Ion_tolerance_CutA"/>
</dbReference>
<accession>A0A0R0ASX5</accession>
<dbReference type="Pfam" id="PF03091">
    <property type="entry name" value="CutA1"/>
    <property type="match status" value="1"/>
</dbReference>
<dbReference type="PANTHER" id="PTHR23419">
    <property type="entry name" value="DIVALENT CATION TOLERANCE CUTA-RELATED"/>
    <property type="match status" value="1"/>
</dbReference>
<dbReference type="SUPFAM" id="SSF54913">
    <property type="entry name" value="GlnB-like"/>
    <property type="match status" value="1"/>
</dbReference>
<dbReference type="InterPro" id="IPR015867">
    <property type="entry name" value="N-reg_PII/ATP_PRibTrfase_C"/>
</dbReference>
<dbReference type="AlphaFoldDB" id="A0A0R0ASX5"/>
<dbReference type="OrthoDB" id="37622at2"/>
<dbReference type="GO" id="GO:0005507">
    <property type="term" value="F:copper ion binding"/>
    <property type="evidence" value="ECO:0007669"/>
    <property type="project" value="TreeGrafter"/>
</dbReference>
<sequence length="112" mass="12020">MPDTPDPVHLLLSTCPDAASAEVIARALVGEGLAACVTRLPGAHSVYRWNGAVESAEEVQLLIKTRQARLDATIARLCELHPYDLPEAVAIPASAGLPAYLDWIRAQTFEDS</sequence>
<evidence type="ECO:0000313" key="2">
    <source>
        <dbReference type="EMBL" id="KRG44180.1"/>
    </source>
</evidence>
<evidence type="ECO:0000313" key="3">
    <source>
        <dbReference type="Proteomes" id="UP000051802"/>
    </source>
</evidence>
<evidence type="ECO:0000256" key="1">
    <source>
        <dbReference type="ARBA" id="ARBA00010169"/>
    </source>
</evidence>
<name>A0A0R0ASX5_9GAMM</name>
<dbReference type="STRING" id="676599.ARC20_08550"/>
<protein>
    <submittedName>
        <fullName evidence="2">Dihydroorotate dehydrogenase</fullName>
    </submittedName>
</protein>
<dbReference type="PANTHER" id="PTHR23419:SF8">
    <property type="entry name" value="FI09726P"/>
    <property type="match status" value="1"/>
</dbReference>
<dbReference type="Proteomes" id="UP000051802">
    <property type="component" value="Unassembled WGS sequence"/>
</dbReference>
<dbReference type="RefSeq" id="WP_057646177.1">
    <property type="nucleotide sequence ID" value="NZ_LLXU01000069.1"/>
</dbReference>
<organism evidence="2 3">
    <name type="scientific">Stenotrophomonas panacihumi</name>
    <dbReference type="NCBI Taxonomy" id="676599"/>
    <lineage>
        <taxon>Bacteria</taxon>
        <taxon>Pseudomonadati</taxon>
        <taxon>Pseudomonadota</taxon>
        <taxon>Gammaproteobacteria</taxon>
        <taxon>Lysobacterales</taxon>
        <taxon>Lysobacteraceae</taxon>
        <taxon>Stenotrophomonas</taxon>
    </lineage>
</organism>
<comment type="similarity">
    <text evidence="1">Belongs to the CutA family.</text>
</comment>
<reference evidence="2 3" key="1">
    <citation type="submission" date="2015-10" db="EMBL/GenBank/DDBJ databases">
        <title>Genome sequencing and analysis of members of genus Stenotrophomonas.</title>
        <authorList>
            <person name="Patil P.P."/>
            <person name="Midha S."/>
            <person name="Patil P.B."/>
        </authorList>
    </citation>
    <scope>NUCLEOTIDE SEQUENCE [LARGE SCALE GENOMIC DNA]</scope>
    <source>
        <strain evidence="2 3">JCM 16536</strain>
    </source>
</reference>
<gene>
    <name evidence="2" type="ORF">ARC20_08550</name>
</gene>
<keyword evidence="3" id="KW-1185">Reference proteome</keyword>
<dbReference type="Gene3D" id="3.30.70.120">
    <property type="match status" value="1"/>
</dbReference>